<organism evidence="2 3">
    <name type="scientific">Solihabitans fulvus</name>
    <dbReference type="NCBI Taxonomy" id="1892852"/>
    <lineage>
        <taxon>Bacteria</taxon>
        <taxon>Bacillati</taxon>
        <taxon>Actinomycetota</taxon>
        <taxon>Actinomycetes</taxon>
        <taxon>Pseudonocardiales</taxon>
        <taxon>Pseudonocardiaceae</taxon>
        <taxon>Solihabitans</taxon>
    </lineage>
</organism>
<proteinExistence type="predicted"/>
<dbReference type="EMBL" id="VUOB01000027">
    <property type="protein sequence ID" value="KAA2261596.1"/>
    <property type="molecule type" value="Genomic_DNA"/>
</dbReference>
<dbReference type="SUPFAM" id="SSF63829">
    <property type="entry name" value="Calcium-dependent phosphotriesterase"/>
    <property type="match status" value="1"/>
</dbReference>
<sequence length="332" mass="35373">MSRLTRVIAVASAVSAIVLAAIPTASADPANPSPALVAGHRPNTWALPGDHAAPEGIARDPYAPYFYTGSTADGTIYRGDLRTGEVRSFLPGGVDGRATAVGMKVDRFGRLIIAGGYTGLVWVYDTGTGSLLHTFDTGISPNFLNDLAVADDGDVYVTDSVQPKLYRIAAEQLDSDAPRTAALPVFADLTGSPIVYRDGFNLNGIVVTPDQRYVIVAHDNDNGLFRIDRRSKEIRRIDLGGAGVDGDGLLIRGHTLYAVSSVDGNRSVVNVVRLDWGYGTGVLERRATNPLLDRPSTAAFDGDAILVVNFQYAVPNPHLPYTVVRVPLADLT</sequence>
<dbReference type="Proteomes" id="UP000323454">
    <property type="component" value="Unassembled WGS sequence"/>
</dbReference>
<keyword evidence="1" id="KW-0732">Signal</keyword>
<evidence type="ECO:0000256" key="1">
    <source>
        <dbReference type="SAM" id="SignalP"/>
    </source>
</evidence>
<dbReference type="PANTHER" id="PTHR47197:SF3">
    <property type="entry name" value="DIHYDRO-HEME D1 DEHYDROGENASE"/>
    <property type="match status" value="1"/>
</dbReference>
<accession>A0A5B2XED2</accession>
<evidence type="ECO:0000313" key="2">
    <source>
        <dbReference type="EMBL" id="KAA2261596.1"/>
    </source>
</evidence>
<comment type="caution">
    <text evidence="2">The sequence shown here is derived from an EMBL/GenBank/DDBJ whole genome shotgun (WGS) entry which is preliminary data.</text>
</comment>
<dbReference type="RefSeq" id="WP_149850391.1">
    <property type="nucleotide sequence ID" value="NZ_VUOB01000027.1"/>
</dbReference>
<gene>
    <name evidence="2" type="ORF">F0L68_16085</name>
</gene>
<feature type="chain" id="PRO_5022764839" evidence="1">
    <location>
        <begin position="28"/>
        <end position="332"/>
    </location>
</feature>
<evidence type="ECO:0000313" key="3">
    <source>
        <dbReference type="Proteomes" id="UP000323454"/>
    </source>
</evidence>
<dbReference type="Gene3D" id="2.130.10.10">
    <property type="entry name" value="YVTN repeat-like/Quinoprotein amine dehydrogenase"/>
    <property type="match status" value="2"/>
</dbReference>
<reference evidence="2 3" key="2">
    <citation type="submission" date="2019-09" db="EMBL/GenBank/DDBJ databases">
        <authorList>
            <person name="Jin C."/>
        </authorList>
    </citation>
    <scope>NUCLEOTIDE SEQUENCE [LARGE SCALE GENOMIC DNA]</scope>
    <source>
        <strain evidence="2 3">AN110305</strain>
    </source>
</reference>
<feature type="signal peptide" evidence="1">
    <location>
        <begin position="1"/>
        <end position="27"/>
    </location>
</feature>
<dbReference type="OrthoDB" id="504981at2"/>
<reference evidence="2 3" key="1">
    <citation type="submission" date="2019-09" db="EMBL/GenBank/DDBJ databases">
        <title>Goodfellowia gen. nov., a new genus of the Pseudonocardineae related to Actinoalloteichus, containing Goodfellowia coeruleoviolacea gen. nov., comb. nov. gen. nov., comb. nov.</title>
        <authorList>
            <person name="Labeda D."/>
        </authorList>
    </citation>
    <scope>NUCLEOTIDE SEQUENCE [LARGE SCALE GENOMIC DNA]</scope>
    <source>
        <strain evidence="2 3">AN110305</strain>
    </source>
</reference>
<dbReference type="InterPro" id="IPR051200">
    <property type="entry name" value="Host-pathogen_enzymatic-act"/>
</dbReference>
<dbReference type="PANTHER" id="PTHR47197">
    <property type="entry name" value="PROTEIN NIRF"/>
    <property type="match status" value="1"/>
</dbReference>
<protein>
    <submittedName>
        <fullName evidence="2">Superoxide dismutase</fullName>
    </submittedName>
</protein>
<dbReference type="AlphaFoldDB" id="A0A5B2XED2"/>
<keyword evidence="3" id="KW-1185">Reference proteome</keyword>
<dbReference type="InterPro" id="IPR015943">
    <property type="entry name" value="WD40/YVTN_repeat-like_dom_sf"/>
</dbReference>
<name>A0A5B2XED2_9PSEU</name>